<dbReference type="GO" id="GO:0032958">
    <property type="term" value="P:inositol phosphate biosynthetic process"/>
    <property type="evidence" value="ECO:0007669"/>
    <property type="project" value="TreeGrafter"/>
</dbReference>
<evidence type="ECO:0000259" key="4">
    <source>
        <dbReference type="Pfam" id="PF18086"/>
    </source>
</evidence>
<dbReference type="Gene3D" id="3.40.50.11950">
    <property type="match status" value="1"/>
</dbReference>
<dbReference type="GO" id="GO:0000828">
    <property type="term" value="F:inositol hexakisphosphate kinase activity"/>
    <property type="evidence" value="ECO:0007669"/>
    <property type="project" value="TreeGrafter"/>
</dbReference>
<dbReference type="GO" id="GO:0005829">
    <property type="term" value="C:cytosol"/>
    <property type="evidence" value="ECO:0007669"/>
    <property type="project" value="TreeGrafter"/>
</dbReference>
<dbReference type="GO" id="GO:0006020">
    <property type="term" value="P:inositol metabolic process"/>
    <property type="evidence" value="ECO:0007669"/>
    <property type="project" value="TreeGrafter"/>
</dbReference>
<dbReference type="EMBL" id="JARKHS020000059">
    <property type="protein sequence ID" value="KAK8789151.1"/>
    <property type="molecule type" value="Genomic_DNA"/>
</dbReference>
<dbReference type="Proteomes" id="UP001321473">
    <property type="component" value="Unassembled WGS sequence"/>
</dbReference>
<keyword evidence="6" id="KW-1185">Reference proteome</keyword>
<proteinExistence type="predicted"/>
<accession>A0AAQ4FRN0</accession>
<feature type="region of interest" description="Disordered" evidence="3">
    <location>
        <begin position="1"/>
        <end position="26"/>
    </location>
</feature>
<name>A0AAQ4FRN0_AMBAM</name>
<organism evidence="5 6">
    <name type="scientific">Amblyomma americanum</name>
    <name type="common">Lone star tick</name>
    <dbReference type="NCBI Taxonomy" id="6943"/>
    <lineage>
        <taxon>Eukaryota</taxon>
        <taxon>Metazoa</taxon>
        <taxon>Ecdysozoa</taxon>
        <taxon>Arthropoda</taxon>
        <taxon>Chelicerata</taxon>
        <taxon>Arachnida</taxon>
        <taxon>Acari</taxon>
        <taxon>Parasitiformes</taxon>
        <taxon>Ixodida</taxon>
        <taxon>Ixodoidea</taxon>
        <taxon>Ixodidae</taxon>
        <taxon>Amblyomminae</taxon>
        <taxon>Amblyomma</taxon>
    </lineage>
</organism>
<dbReference type="Pfam" id="PF18086">
    <property type="entry name" value="PPIP5K2_N"/>
    <property type="match status" value="1"/>
</dbReference>
<sequence>MISEKAMTDNIEKDPEHADSEDESLAPGKQVLVGICAMAKKSQSKPMKEILTRLEEFEYIKTVVFPEEVILNVSPKEY</sequence>
<comment type="caution">
    <text evidence="5">The sequence shown here is derived from an EMBL/GenBank/DDBJ whole genome shotgun (WGS) entry which is preliminary data.</text>
</comment>
<dbReference type="PANTHER" id="PTHR12750:SF9">
    <property type="entry name" value="INOSITOL HEXAKISPHOSPHATE AND DIPHOSPHOINOSITOL-PENTAKISPHOSPHATE KINASE"/>
    <property type="match status" value="1"/>
</dbReference>
<comment type="catalytic activity">
    <reaction evidence="2">
        <text>1D-myo-inositol hexakisphosphate + ATP = 1-diphospho-1D-myo-inositol 2,3,4,5,6-pentakisphosphate + ADP</text>
        <dbReference type="Rhea" id="RHEA:37459"/>
        <dbReference type="ChEBI" id="CHEBI:30616"/>
        <dbReference type="ChEBI" id="CHEBI:58130"/>
        <dbReference type="ChEBI" id="CHEBI:74946"/>
        <dbReference type="ChEBI" id="CHEBI:456216"/>
        <dbReference type="EC" id="2.7.4.24"/>
    </reaction>
    <physiologicalReaction direction="left-to-right" evidence="2">
        <dbReference type="Rhea" id="RHEA:37460"/>
    </physiologicalReaction>
</comment>
<dbReference type="InterPro" id="IPR040557">
    <property type="entry name" value="VIP1_N"/>
</dbReference>
<feature type="domain" description="VIP1 N-terminal" evidence="4">
    <location>
        <begin position="31"/>
        <end position="74"/>
    </location>
</feature>
<evidence type="ECO:0000256" key="2">
    <source>
        <dbReference type="ARBA" id="ARBA00034629"/>
    </source>
</evidence>
<comment type="catalytic activity">
    <reaction evidence="1">
        <text>5-diphospho-1D-myo-inositol 1,2,3,4,6-pentakisphosphate + ATP + H(+) = 1,5-bis(diphospho)-1D-myo-inositol 2,3,4,6-tetrakisphosphate + ADP</text>
        <dbReference type="Rhea" id="RHEA:10276"/>
        <dbReference type="ChEBI" id="CHEBI:15378"/>
        <dbReference type="ChEBI" id="CHEBI:30616"/>
        <dbReference type="ChEBI" id="CHEBI:58628"/>
        <dbReference type="ChEBI" id="CHEBI:77983"/>
        <dbReference type="ChEBI" id="CHEBI:456216"/>
        <dbReference type="EC" id="2.7.4.24"/>
    </reaction>
    <physiologicalReaction direction="left-to-right" evidence="1">
        <dbReference type="Rhea" id="RHEA:10277"/>
    </physiologicalReaction>
</comment>
<dbReference type="AlphaFoldDB" id="A0AAQ4FRN0"/>
<reference evidence="5 6" key="1">
    <citation type="journal article" date="2023" name="Arcadia Sci">
        <title>De novo assembly of a long-read Amblyomma americanum tick genome.</title>
        <authorList>
            <person name="Chou S."/>
            <person name="Poskanzer K.E."/>
            <person name="Rollins M."/>
            <person name="Thuy-Boun P.S."/>
        </authorList>
    </citation>
    <scope>NUCLEOTIDE SEQUENCE [LARGE SCALE GENOMIC DNA]</scope>
    <source>
        <strain evidence="5">F_SG_1</strain>
        <tissue evidence="5">Salivary glands</tissue>
    </source>
</reference>
<evidence type="ECO:0000313" key="6">
    <source>
        <dbReference type="Proteomes" id="UP001321473"/>
    </source>
</evidence>
<protein>
    <recommendedName>
        <fullName evidence="4">VIP1 N-terminal domain-containing protein</fullName>
    </recommendedName>
</protein>
<evidence type="ECO:0000313" key="5">
    <source>
        <dbReference type="EMBL" id="KAK8789151.1"/>
    </source>
</evidence>
<dbReference type="PANTHER" id="PTHR12750">
    <property type="entry name" value="DIPHOSPHOINOSITOL PENTAKISPHOSPHATE KINASE"/>
    <property type="match status" value="1"/>
</dbReference>
<evidence type="ECO:0000256" key="1">
    <source>
        <dbReference type="ARBA" id="ARBA00033696"/>
    </source>
</evidence>
<feature type="compositionally biased region" description="Basic and acidic residues" evidence="3">
    <location>
        <begin position="1"/>
        <end position="18"/>
    </location>
</feature>
<dbReference type="InterPro" id="IPR037446">
    <property type="entry name" value="His_Pase_VIP1"/>
</dbReference>
<dbReference type="GO" id="GO:0033857">
    <property type="term" value="F:5-diphosphoinositol pentakisphosphate 1-kinase activity"/>
    <property type="evidence" value="ECO:0007669"/>
    <property type="project" value="TreeGrafter"/>
</dbReference>
<gene>
    <name evidence="5" type="ORF">V5799_021064</name>
</gene>
<evidence type="ECO:0000256" key="3">
    <source>
        <dbReference type="SAM" id="MobiDB-lite"/>
    </source>
</evidence>